<evidence type="ECO:0000313" key="1">
    <source>
        <dbReference type="EMBL" id="BDD86374.1"/>
    </source>
</evidence>
<sequence>MKLFVRPVDLTKVNTIIYHLPDGPSLSLNIDGIEEYIDLEFEEGHYCDTSAIDGILHFFPRGNA</sequence>
<reference evidence="1 2" key="1">
    <citation type="submission" date="2022-01" db="EMBL/GenBank/DDBJ databases">
        <title>Desulfofustis limnae sp. nov., a novel mesophilic sulfate-reducing bacterium isolated from marsh soil.</title>
        <authorList>
            <person name="Watanabe M."/>
            <person name="Takahashi A."/>
            <person name="Kojima H."/>
            <person name="Fukui M."/>
        </authorList>
    </citation>
    <scope>NUCLEOTIDE SEQUENCE [LARGE SCALE GENOMIC DNA]</scope>
    <source>
        <strain evidence="1 2">PPLL</strain>
    </source>
</reference>
<dbReference type="EMBL" id="AP025516">
    <property type="protein sequence ID" value="BDD86374.1"/>
    <property type="molecule type" value="Genomic_DNA"/>
</dbReference>
<accession>A0ABM7W637</accession>
<keyword evidence="2" id="KW-1185">Reference proteome</keyword>
<gene>
    <name evidence="1" type="ORF">DPPLL_07390</name>
</gene>
<dbReference type="Proteomes" id="UP000830055">
    <property type="component" value="Chromosome"/>
</dbReference>
<organism evidence="1 2">
    <name type="scientific">Desulfofustis limnaeus</name>
    <dbReference type="NCBI Taxonomy" id="2740163"/>
    <lineage>
        <taxon>Bacteria</taxon>
        <taxon>Pseudomonadati</taxon>
        <taxon>Thermodesulfobacteriota</taxon>
        <taxon>Desulfobulbia</taxon>
        <taxon>Desulfobulbales</taxon>
        <taxon>Desulfocapsaceae</taxon>
        <taxon>Desulfofustis</taxon>
    </lineage>
</organism>
<proteinExistence type="predicted"/>
<evidence type="ECO:0000313" key="2">
    <source>
        <dbReference type="Proteomes" id="UP000830055"/>
    </source>
</evidence>
<evidence type="ECO:0008006" key="3">
    <source>
        <dbReference type="Google" id="ProtNLM"/>
    </source>
</evidence>
<dbReference type="RefSeq" id="WP_284153468.1">
    <property type="nucleotide sequence ID" value="NZ_AP025516.1"/>
</dbReference>
<protein>
    <recommendedName>
        <fullName evidence="3">DUF2442 domain-containing protein</fullName>
    </recommendedName>
</protein>
<name>A0ABM7W637_9BACT</name>